<dbReference type="Gene3D" id="1.20.1280.50">
    <property type="match status" value="1"/>
</dbReference>
<dbReference type="SMART" id="SM00256">
    <property type="entry name" value="FBOX"/>
    <property type="match status" value="1"/>
</dbReference>
<dbReference type="EMBL" id="JBAMIC010000001">
    <property type="protein sequence ID" value="KAK7114225.1"/>
    <property type="molecule type" value="Genomic_DNA"/>
</dbReference>
<sequence length="518" mass="58714">MATRHKQQLGSYLSRHKNASVTPQTSADSKSGERKSKPRSSNRPSLSQRSATSSGGDRCRLPLIQRTTQLTGKTANLDGFLPDEILLKIFLYLDVVSLLQASQVSKRWCALARDDSLWKKIAQRYAGAEKPNNSKGATNPNTAEKSQSFLTQWRNVCIARCAKWRNQRALKMVKKTRLSPFTGLPRDTEKALKESGVTYQLSLVDTYGKECCTESSRVTYHKSSLGVTWHSFNFLPVIRVRRLRILAVCPLFYNEDGKAIKGSPYQRSLLWEGEMRLSEWTTEQHCLGEDDLVVLHKLPGDLLLATWKADGEMAFMAAGLHYDQLVQRCLLGTPTQCHTLQPREIIPDDIDNSYGLHDYSATIEFRSLRQSMWSQQFPGLHCRRHDLALGAAHFTLVHHDSTVDHTPLERSFSLPWRTELFKGNVQNAAWLDVTVLDERGEVFYASSSPVNADKPSVKGADLEYEEREHVLMKYEGDRASVHMQVGKLDYGKAFVRYLDLQVKASAINEWFGTKYLTP</sequence>
<dbReference type="Pfam" id="PF12937">
    <property type="entry name" value="F-box-like"/>
    <property type="match status" value="1"/>
</dbReference>
<accession>A0AAN9BZK7</accession>
<evidence type="ECO:0000259" key="2">
    <source>
        <dbReference type="PROSITE" id="PS50181"/>
    </source>
</evidence>
<proteinExistence type="predicted"/>
<feature type="domain" description="F-box" evidence="2">
    <location>
        <begin position="81"/>
        <end position="121"/>
    </location>
</feature>
<dbReference type="SUPFAM" id="SSF81383">
    <property type="entry name" value="F-box domain"/>
    <property type="match status" value="1"/>
</dbReference>
<name>A0AAN9BZK7_9CAEN</name>
<dbReference type="AlphaFoldDB" id="A0AAN9BZK7"/>
<evidence type="ECO:0000313" key="4">
    <source>
        <dbReference type="Proteomes" id="UP001374579"/>
    </source>
</evidence>
<evidence type="ECO:0000313" key="3">
    <source>
        <dbReference type="EMBL" id="KAK7114225.1"/>
    </source>
</evidence>
<protein>
    <recommendedName>
        <fullName evidence="2">F-box domain-containing protein</fullName>
    </recommendedName>
</protein>
<dbReference type="PANTHER" id="PTHR46731">
    <property type="entry name" value="F-BOX ONLY PROTEIN 15"/>
    <property type="match status" value="1"/>
</dbReference>
<dbReference type="PANTHER" id="PTHR46731:SF1">
    <property type="entry name" value="F-BOX ONLY PROTEIN 15"/>
    <property type="match status" value="1"/>
</dbReference>
<organism evidence="3 4">
    <name type="scientific">Littorina saxatilis</name>
    <dbReference type="NCBI Taxonomy" id="31220"/>
    <lineage>
        <taxon>Eukaryota</taxon>
        <taxon>Metazoa</taxon>
        <taxon>Spiralia</taxon>
        <taxon>Lophotrochozoa</taxon>
        <taxon>Mollusca</taxon>
        <taxon>Gastropoda</taxon>
        <taxon>Caenogastropoda</taxon>
        <taxon>Littorinimorpha</taxon>
        <taxon>Littorinoidea</taxon>
        <taxon>Littorinidae</taxon>
        <taxon>Littorina</taxon>
    </lineage>
</organism>
<dbReference type="InterPro" id="IPR036047">
    <property type="entry name" value="F-box-like_dom_sf"/>
</dbReference>
<evidence type="ECO:0000256" key="1">
    <source>
        <dbReference type="SAM" id="MobiDB-lite"/>
    </source>
</evidence>
<dbReference type="InterPro" id="IPR001810">
    <property type="entry name" value="F-box_dom"/>
</dbReference>
<comment type="caution">
    <text evidence="3">The sequence shown here is derived from an EMBL/GenBank/DDBJ whole genome shotgun (WGS) entry which is preliminary data.</text>
</comment>
<dbReference type="Proteomes" id="UP001374579">
    <property type="component" value="Unassembled WGS sequence"/>
</dbReference>
<feature type="region of interest" description="Disordered" evidence="1">
    <location>
        <begin position="1"/>
        <end position="58"/>
    </location>
</feature>
<gene>
    <name evidence="3" type="ORF">V1264_000316</name>
</gene>
<dbReference type="GO" id="GO:0019005">
    <property type="term" value="C:SCF ubiquitin ligase complex"/>
    <property type="evidence" value="ECO:0007669"/>
    <property type="project" value="TreeGrafter"/>
</dbReference>
<reference evidence="3 4" key="1">
    <citation type="submission" date="2024-02" db="EMBL/GenBank/DDBJ databases">
        <title>Chromosome-scale genome assembly of the rough periwinkle Littorina saxatilis.</title>
        <authorList>
            <person name="De Jode A."/>
            <person name="Faria R."/>
            <person name="Formenti G."/>
            <person name="Sims Y."/>
            <person name="Smith T.P."/>
            <person name="Tracey A."/>
            <person name="Wood J.M.D."/>
            <person name="Zagrodzka Z.B."/>
            <person name="Johannesson K."/>
            <person name="Butlin R.K."/>
            <person name="Leder E.H."/>
        </authorList>
    </citation>
    <scope>NUCLEOTIDE SEQUENCE [LARGE SCALE GENOMIC DNA]</scope>
    <source>
        <strain evidence="3">Snail1</strain>
        <tissue evidence="3">Muscle</tissue>
    </source>
</reference>
<keyword evidence="4" id="KW-1185">Reference proteome</keyword>
<feature type="compositionally biased region" description="Polar residues" evidence="1">
    <location>
        <begin position="19"/>
        <end position="29"/>
    </location>
</feature>
<dbReference type="PROSITE" id="PS50181">
    <property type="entry name" value="FBOX"/>
    <property type="match status" value="1"/>
</dbReference>